<keyword evidence="4" id="KW-1185">Reference proteome</keyword>
<feature type="compositionally biased region" description="Low complexity" evidence="2">
    <location>
        <begin position="204"/>
        <end position="214"/>
    </location>
</feature>
<dbReference type="AlphaFoldDB" id="A0ABD2HVL6"/>
<reference evidence="3 4" key="1">
    <citation type="submission" date="2024-10" db="EMBL/GenBank/DDBJ databases">
        <authorList>
            <person name="Kim D."/>
        </authorList>
    </citation>
    <scope>NUCLEOTIDE SEQUENCE [LARGE SCALE GENOMIC DNA]</scope>
    <source>
        <strain evidence="3">Taebaek</strain>
    </source>
</reference>
<feature type="coiled-coil region" evidence="1">
    <location>
        <begin position="259"/>
        <end position="286"/>
    </location>
</feature>
<feature type="region of interest" description="Disordered" evidence="2">
    <location>
        <begin position="183"/>
        <end position="214"/>
    </location>
</feature>
<evidence type="ECO:0000256" key="2">
    <source>
        <dbReference type="SAM" id="MobiDB-lite"/>
    </source>
</evidence>
<dbReference type="Proteomes" id="UP001620645">
    <property type="component" value="Unassembled WGS sequence"/>
</dbReference>
<comment type="caution">
    <text evidence="3">The sequence shown here is derived from an EMBL/GenBank/DDBJ whole genome shotgun (WGS) entry which is preliminary data.</text>
</comment>
<protein>
    <submittedName>
        <fullName evidence="3">Uncharacterized protein</fullName>
    </submittedName>
</protein>
<sequence>MSVINITSLAPFFILTITFCFLRNSSSLFCKHGQFDGLSGRKYIVEKTKCRDDKQICYAATCTAWDQPGNYRIYWGCANSTWSEECHETQKSVEAITKSGNVSCKCFRGEIGVDLSNKQVTHPLNTKKSEEHVRIEWGCAKDMECSAISAGVQKDTKMAGINCECQFGLKNVDFENRKLSVTPKGRTTTTVSTTEKRTKRTRTTTESTSTTKPSPSLANVKIGNKMQCMAKNICDLNEMWKRAKLTKRFEIRKKCEEMVKNWEQMTKEISTEYENADNKNSALNKNGQVFLADFISARIH</sequence>
<accession>A0ABD2HVL6</accession>
<feature type="compositionally biased region" description="Low complexity" evidence="2">
    <location>
        <begin position="183"/>
        <end position="193"/>
    </location>
</feature>
<dbReference type="EMBL" id="JBICCN010000440">
    <property type="protein sequence ID" value="KAL3068805.1"/>
    <property type="molecule type" value="Genomic_DNA"/>
</dbReference>
<evidence type="ECO:0000256" key="1">
    <source>
        <dbReference type="SAM" id="Coils"/>
    </source>
</evidence>
<evidence type="ECO:0000313" key="3">
    <source>
        <dbReference type="EMBL" id="KAL3068805.1"/>
    </source>
</evidence>
<evidence type="ECO:0000313" key="4">
    <source>
        <dbReference type="Proteomes" id="UP001620645"/>
    </source>
</evidence>
<organism evidence="3 4">
    <name type="scientific">Heterodera schachtii</name>
    <name type="common">Sugarbeet cyst nematode worm</name>
    <name type="synonym">Tylenchus schachtii</name>
    <dbReference type="NCBI Taxonomy" id="97005"/>
    <lineage>
        <taxon>Eukaryota</taxon>
        <taxon>Metazoa</taxon>
        <taxon>Ecdysozoa</taxon>
        <taxon>Nematoda</taxon>
        <taxon>Chromadorea</taxon>
        <taxon>Rhabditida</taxon>
        <taxon>Tylenchina</taxon>
        <taxon>Tylenchomorpha</taxon>
        <taxon>Tylenchoidea</taxon>
        <taxon>Heteroderidae</taxon>
        <taxon>Heteroderinae</taxon>
        <taxon>Heterodera</taxon>
    </lineage>
</organism>
<keyword evidence="1" id="KW-0175">Coiled coil</keyword>
<gene>
    <name evidence="3" type="ORF">niasHS_017371</name>
</gene>
<name>A0ABD2HVL6_HETSC</name>
<proteinExistence type="predicted"/>